<dbReference type="OrthoDB" id="9881055at2"/>
<evidence type="ECO:0000256" key="1">
    <source>
        <dbReference type="SAM" id="Phobius"/>
    </source>
</evidence>
<protein>
    <submittedName>
        <fullName evidence="2">Uncharacterized protein</fullName>
    </submittedName>
</protein>
<feature type="transmembrane region" description="Helical" evidence="1">
    <location>
        <begin position="6"/>
        <end position="28"/>
    </location>
</feature>
<dbReference type="EMBL" id="SPVF01000063">
    <property type="protein sequence ID" value="TFW26565.1"/>
    <property type="molecule type" value="Genomic_DNA"/>
</dbReference>
<dbReference type="AlphaFoldDB" id="A0A4Y9SJR7"/>
<keyword evidence="3" id="KW-1185">Reference proteome</keyword>
<sequence length="230" mass="25881">MTVGRILRAVLIGVAAFWLLSLLPAILLRMNGIELPQAPAVPEEPVYHDRTGKTINRAEYDAMLGREYAAAHGIRTHAECKAQLQHLQQLACDRYVSSQKSIPPHIKQTDWASGKTTEQCRREVDAYWSALVEDLREMGDDHAAGVWTRKHWAPESAECQNYDNVRISKVIHEPQARLSAILKRLDSGGTATDEDRAMVRRDLPGVAAFPDNPYRTAYLRDADRFLQLAP</sequence>
<proteinExistence type="predicted"/>
<accession>A0A4Y9SJR7</accession>
<organism evidence="2 3">
    <name type="scientific">Zemynaea arenosa</name>
    <dbReference type="NCBI Taxonomy" id="2561931"/>
    <lineage>
        <taxon>Bacteria</taxon>
        <taxon>Pseudomonadati</taxon>
        <taxon>Pseudomonadota</taxon>
        <taxon>Betaproteobacteria</taxon>
        <taxon>Burkholderiales</taxon>
        <taxon>Oxalobacteraceae</taxon>
        <taxon>Telluria group</taxon>
        <taxon>Zemynaea</taxon>
    </lineage>
</organism>
<reference evidence="2 3" key="1">
    <citation type="submission" date="2019-03" db="EMBL/GenBank/DDBJ databases">
        <title>Draft Genome Sequence of Massilia arenosa sp. nov., a Novel Massilia Species Isolated from a Sandy-loam Maize Soil.</title>
        <authorList>
            <person name="Raths R."/>
            <person name="Peta V."/>
            <person name="Bucking H."/>
        </authorList>
    </citation>
    <scope>NUCLEOTIDE SEQUENCE [LARGE SCALE GENOMIC DNA]</scope>
    <source>
        <strain evidence="2 3">MC02</strain>
    </source>
</reference>
<dbReference type="Proteomes" id="UP000298438">
    <property type="component" value="Unassembled WGS sequence"/>
</dbReference>
<dbReference type="RefSeq" id="WP_135205953.1">
    <property type="nucleotide sequence ID" value="NZ_SPVF01000063.1"/>
</dbReference>
<keyword evidence="1" id="KW-1133">Transmembrane helix</keyword>
<evidence type="ECO:0000313" key="2">
    <source>
        <dbReference type="EMBL" id="TFW26565.1"/>
    </source>
</evidence>
<name>A0A4Y9SJR7_9BURK</name>
<gene>
    <name evidence="2" type="ORF">E4L96_04090</name>
</gene>
<comment type="caution">
    <text evidence="2">The sequence shown here is derived from an EMBL/GenBank/DDBJ whole genome shotgun (WGS) entry which is preliminary data.</text>
</comment>
<keyword evidence="1" id="KW-0812">Transmembrane</keyword>
<keyword evidence="1" id="KW-0472">Membrane</keyword>
<evidence type="ECO:0000313" key="3">
    <source>
        <dbReference type="Proteomes" id="UP000298438"/>
    </source>
</evidence>